<dbReference type="InterPro" id="IPR003107">
    <property type="entry name" value="HAT"/>
</dbReference>
<keyword evidence="5" id="KW-0677">Repeat</keyword>
<protein>
    <recommendedName>
        <fullName evidence="10">Crooked neck protein</fullName>
    </recommendedName>
</protein>
<dbReference type="AlphaFoldDB" id="A0AAP0EEN3"/>
<dbReference type="InterPro" id="IPR059164">
    <property type="entry name" value="HAT_PRP39_C"/>
</dbReference>
<keyword evidence="3" id="KW-0507">mRNA processing</keyword>
<dbReference type="SMART" id="SM00386">
    <property type="entry name" value="HAT"/>
    <property type="match status" value="5"/>
</dbReference>
<comment type="caution">
    <text evidence="8">The sequence shown here is derived from an EMBL/GenBank/DDBJ whole genome shotgun (WGS) entry which is preliminary data.</text>
</comment>
<dbReference type="PANTHER" id="PTHR11246">
    <property type="entry name" value="PRE-MRNA SPLICING FACTOR"/>
    <property type="match status" value="1"/>
</dbReference>
<reference evidence="8 9" key="1">
    <citation type="submission" date="2024-01" db="EMBL/GenBank/DDBJ databases">
        <title>Genome assemblies of Stephania.</title>
        <authorList>
            <person name="Yang L."/>
        </authorList>
    </citation>
    <scope>NUCLEOTIDE SEQUENCE [LARGE SCALE GENOMIC DNA]</scope>
    <source>
        <strain evidence="8">YNDBR</strain>
        <tissue evidence="8">Leaf</tissue>
    </source>
</reference>
<dbReference type="Pfam" id="PF23241">
    <property type="entry name" value="HAT_PRP39_C"/>
    <property type="match status" value="1"/>
</dbReference>
<dbReference type="Proteomes" id="UP001420932">
    <property type="component" value="Unassembled WGS sequence"/>
</dbReference>
<comment type="similarity">
    <text evidence="2">Belongs to the crooked-neck family.</text>
</comment>
<accession>A0AAP0EEN3</accession>
<keyword evidence="7" id="KW-0539">Nucleus</keyword>
<dbReference type="InterPro" id="IPR045075">
    <property type="entry name" value="Syf1-like"/>
</dbReference>
<sequence length="190" mass="22882">MKIGFVNHARNIWDCAVTLLPRHDQLWYKYIHIEEMLGRYSNSRQIFERWMNWEPDKHGWMSYVKFELRYHAIGRARVIYVRFVVCRPMVQVWIKFAKFEMKNGEVARAKECCEKAVEKLADDKEAEQLFVDFAEFEEMCKETERARCIYKHAIDHIPKSWVEDLHKKDVAFEKQYGDREGIEDAVVGKR</sequence>
<keyword evidence="9" id="KW-1185">Reference proteome</keyword>
<dbReference type="SUPFAM" id="SSF48452">
    <property type="entry name" value="TPR-like"/>
    <property type="match status" value="1"/>
</dbReference>
<name>A0AAP0EEN3_9MAGN</name>
<evidence type="ECO:0000256" key="6">
    <source>
        <dbReference type="ARBA" id="ARBA00023187"/>
    </source>
</evidence>
<dbReference type="GO" id="GO:0000245">
    <property type="term" value="P:spliceosomal complex assembly"/>
    <property type="evidence" value="ECO:0007669"/>
    <property type="project" value="TreeGrafter"/>
</dbReference>
<evidence type="ECO:0000256" key="5">
    <source>
        <dbReference type="ARBA" id="ARBA00022737"/>
    </source>
</evidence>
<dbReference type="GO" id="GO:0071014">
    <property type="term" value="C:post-mRNA release spliceosomal complex"/>
    <property type="evidence" value="ECO:0007669"/>
    <property type="project" value="TreeGrafter"/>
</dbReference>
<keyword evidence="4" id="KW-0747">Spliceosome</keyword>
<evidence type="ECO:0000313" key="9">
    <source>
        <dbReference type="Proteomes" id="UP001420932"/>
    </source>
</evidence>
<dbReference type="PANTHER" id="PTHR11246:SF3">
    <property type="entry name" value="CROOKED NECK-LIKE PROTEIN 1"/>
    <property type="match status" value="1"/>
</dbReference>
<dbReference type="GO" id="GO:0000974">
    <property type="term" value="C:Prp19 complex"/>
    <property type="evidence" value="ECO:0007669"/>
    <property type="project" value="TreeGrafter"/>
</dbReference>
<evidence type="ECO:0000256" key="4">
    <source>
        <dbReference type="ARBA" id="ARBA00022728"/>
    </source>
</evidence>
<dbReference type="EMBL" id="JBBNAF010000013">
    <property type="protein sequence ID" value="KAK9087459.1"/>
    <property type="molecule type" value="Genomic_DNA"/>
</dbReference>
<dbReference type="Gene3D" id="1.25.40.10">
    <property type="entry name" value="Tetratricopeptide repeat domain"/>
    <property type="match status" value="1"/>
</dbReference>
<keyword evidence="6" id="KW-0508">mRNA splicing</keyword>
<evidence type="ECO:0008006" key="10">
    <source>
        <dbReference type="Google" id="ProtNLM"/>
    </source>
</evidence>
<dbReference type="FunFam" id="1.25.40.10:FF:000048">
    <property type="entry name" value="Cell cycle control protein"/>
    <property type="match status" value="1"/>
</dbReference>
<organism evidence="8 9">
    <name type="scientific">Stephania yunnanensis</name>
    <dbReference type="NCBI Taxonomy" id="152371"/>
    <lineage>
        <taxon>Eukaryota</taxon>
        <taxon>Viridiplantae</taxon>
        <taxon>Streptophyta</taxon>
        <taxon>Embryophyta</taxon>
        <taxon>Tracheophyta</taxon>
        <taxon>Spermatophyta</taxon>
        <taxon>Magnoliopsida</taxon>
        <taxon>Ranunculales</taxon>
        <taxon>Menispermaceae</taxon>
        <taxon>Menispermoideae</taxon>
        <taxon>Cissampelideae</taxon>
        <taxon>Stephania</taxon>
    </lineage>
</organism>
<evidence type="ECO:0000256" key="7">
    <source>
        <dbReference type="ARBA" id="ARBA00023242"/>
    </source>
</evidence>
<dbReference type="InterPro" id="IPR011990">
    <property type="entry name" value="TPR-like_helical_dom_sf"/>
</dbReference>
<proteinExistence type="inferred from homology"/>
<comment type="subcellular location">
    <subcellularLocation>
        <location evidence="1">Nucleus</location>
    </subcellularLocation>
</comment>
<evidence type="ECO:0000256" key="1">
    <source>
        <dbReference type="ARBA" id="ARBA00004123"/>
    </source>
</evidence>
<evidence type="ECO:0000313" key="8">
    <source>
        <dbReference type="EMBL" id="KAK9087459.1"/>
    </source>
</evidence>
<evidence type="ECO:0000256" key="3">
    <source>
        <dbReference type="ARBA" id="ARBA00022664"/>
    </source>
</evidence>
<dbReference type="GO" id="GO:0071011">
    <property type="term" value="C:precatalytic spliceosome"/>
    <property type="evidence" value="ECO:0007669"/>
    <property type="project" value="TreeGrafter"/>
</dbReference>
<evidence type="ECO:0000256" key="2">
    <source>
        <dbReference type="ARBA" id="ARBA00008644"/>
    </source>
</evidence>
<gene>
    <name evidence="8" type="ORF">Syun_029853</name>
</gene>
<dbReference type="GO" id="GO:0071007">
    <property type="term" value="C:U2-type catalytic step 2 spliceosome"/>
    <property type="evidence" value="ECO:0007669"/>
    <property type="project" value="TreeGrafter"/>
</dbReference>